<comment type="caution">
    <text evidence="1">The sequence shown here is derived from an EMBL/GenBank/DDBJ whole genome shotgun (WGS) entry which is preliminary data.</text>
</comment>
<reference evidence="1 2" key="1">
    <citation type="submission" date="2017-11" db="EMBL/GenBank/DDBJ databases">
        <title>Comparitive Functional Genomics of Dry Heat Resistant strains isolated from the Viking Spacecraft.</title>
        <authorList>
            <person name="Seuylemezian A."/>
            <person name="Cooper K."/>
            <person name="Vaishampayan P."/>
        </authorList>
    </citation>
    <scope>NUCLEOTIDE SEQUENCE [LARGE SCALE GENOMIC DNA]</scope>
    <source>
        <strain evidence="1 2">V1-29</strain>
    </source>
</reference>
<organism evidence="1 2">
    <name type="scientific">Peribacillus deserti</name>
    <dbReference type="NCBI Taxonomy" id="673318"/>
    <lineage>
        <taxon>Bacteria</taxon>
        <taxon>Bacillati</taxon>
        <taxon>Bacillota</taxon>
        <taxon>Bacilli</taxon>
        <taxon>Bacillales</taxon>
        <taxon>Bacillaceae</taxon>
        <taxon>Peribacillus</taxon>
    </lineage>
</organism>
<dbReference type="Proteomes" id="UP000234748">
    <property type="component" value="Unassembled WGS sequence"/>
</dbReference>
<dbReference type="EMBL" id="PGUY01000002">
    <property type="protein sequence ID" value="PLT31682.1"/>
    <property type="molecule type" value="Genomic_DNA"/>
</dbReference>
<gene>
    <name evidence="1" type="ORF">CUU66_00515</name>
</gene>
<keyword evidence="2" id="KW-1185">Reference proteome</keyword>
<dbReference type="AlphaFoldDB" id="A0A2N5MBE4"/>
<protein>
    <submittedName>
        <fullName evidence="1">Uncharacterized protein</fullName>
    </submittedName>
</protein>
<dbReference type="OrthoDB" id="2860517at2"/>
<evidence type="ECO:0000313" key="2">
    <source>
        <dbReference type="Proteomes" id="UP000234748"/>
    </source>
</evidence>
<accession>A0A2N5MBE4</accession>
<evidence type="ECO:0000313" key="1">
    <source>
        <dbReference type="EMBL" id="PLT31682.1"/>
    </source>
</evidence>
<dbReference type="RefSeq" id="WP_101639731.1">
    <property type="nucleotide sequence ID" value="NZ_PGUY01000002.1"/>
</dbReference>
<name>A0A2N5MBE4_9BACI</name>
<proteinExistence type="predicted"/>
<sequence length="110" mass="12583">MKKINTSVCIHFSHWLKMSKKTHSVLNGQKGLLLPFKPKMTEYERIQNIVSAASEYPLGPLFIKDDQLWVTYHGANGRQGGSSLAKEEDLLQKRLARKLANYRITVRIEA</sequence>